<sequence length="79" mass="9170">MSGIEYTDVATEKAFKKELKVIFVRVISFVVIFALMYIIWSGVPDVRSEWLNMIGLLLSVGLIWFFSSFISLKRSFKKE</sequence>
<feature type="transmembrane region" description="Helical" evidence="1">
    <location>
        <begin position="52"/>
        <end position="72"/>
    </location>
</feature>
<accession>A0ABU5C9V1</accession>
<keyword evidence="3" id="KW-1185">Reference proteome</keyword>
<comment type="caution">
    <text evidence="2">The sequence shown here is derived from an EMBL/GenBank/DDBJ whole genome shotgun (WGS) entry which is preliminary data.</text>
</comment>
<name>A0ABU5C9V1_9BACI</name>
<dbReference type="EMBL" id="JAWDIP010000004">
    <property type="protein sequence ID" value="MDY0396111.1"/>
    <property type="molecule type" value="Genomic_DNA"/>
</dbReference>
<evidence type="ECO:0000256" key="1">
    <source>
        <dbReference type="SAM" id="Phobius"/>
    </source>
</evidence>
<keyword evidence="1" id="KW-0812">Transmembrane</keyword>
<evidence type="ECO:0000313" key="2">
    <source>
        <dbReference type="EMBL" id="MDY0396111.1"/>
    </source>
</evidence>
<reference evidence="2 3" key="1">
    <citation type="submission" date="2023-10" db="EMBL/GenBank/DDBJ databases">
        <title>Virgibacillus halophilus 5B73C genome.</title>
        <authorList>
            <person name="Miliotis G."/>
            <person name="Sengupta P."/>
            <person name="Hameed A."/>
            <person name="Chuvochina M."/>
            <person name="Mcdonagh F."/>
            <person name="Simpson A.C."/>
            <person name="Singh N.K."/>
            <person name="Rekha P.D."/>
            <person name="Raman K."/>
            <person name="Hugenholtz P."/>
            <person name="Venkateswaran K."/>
        </authorList>
    </citation>
    <scope>NUCLEOTIDE SEQUENCE [LARGE SCALE GENOMIC DNA]</scope>
    <source>
        <strain evidence="2 3">5B73C</strain>
    </source>
</reference>
<feature type="transmembrane region" description="Helical" evidence="1">
    <location>
        <begin position="21"/>
        <end position="40"/>
    </location>
</feature>
<proteinExistence type="predicted"/>
<organism evidence="2 3">
    <name type="scientific">Tigheibacillus halophilus</name>
    <dbReference type="NCBI Taxonomy" id="361280"/>
    <lineage>
        <taxon>Bacteria</taxon>
        <taxon>Bacillati</taxon>
        <taxon>Bacillota</taxon>
        <taxon>Bacilli</taxon>
        <taxon>Bacillales</taxon>
        <taxon>Bacillaceae</taxon>
        <taxon>Tigheibacillus</taxon>
    </lineage>
</organism>
<evidence type="ECO:0000313" key="3">
    <source>
        <dbReference type="Proteomes" id="UP001281447"/>
    </source>
</evidence>
<keyword evidence="1" id="KW-0472">Membrane</keyword>
<evidence type="ECO:0008006" key="4">
    <source>
        <dbReference type="Google" id="ProtNLM"/>
    </source>
</evidence>
<gene>
    <name evidence="2" type="ORF">RWE15_19265</name>
</gene>
<protein>
    <recommendedName>
        <fullName evidence="4">YrhC-like protein</fullName>
    </recommendedName>
</protein>
<dbReference type="Proteomes" id="UP001281447">
    <property type="component" value="Unassembled WGS sequence"/>
</dbReference>
<keyword evidence="1" id="KW-1133">Transmembrane helix</keyword>